<dbReference type="Pfam" id="PF00450">
    <property type="entry name" value="Peptidase_S10"/>
    <property type="match status" value="1"/>
</dbReference>
<protein>
    <submittedName>
        <fullName evidence="12">Uncharacterized protein</fullName>
    </submittedName>
</protein>
<reference evidence="12" key="1">
    <citation type="submission" date="2020-03" db="EMBL/GenBank/DDBJ databases">
        <authorList>
            <person name="He L."/>
        </authorList>
    </citation>
    <scope>NUCLEOTIDE SEQUENCE</scope>
    <source>
        <strain evidence="12">CkLH20</strain>
    </source>
</reference>
<keyword evidence="9" id="KW-0472">Membrane</keyword>
<evidence type="ECO:0000256" key="4">
    <source>
        <dbReference type="ARBA" id="ARBA00022692"/>
    </source>
</evidence>
<keyword evidence="5" id="KW-0547">Nucleotide-binding</keyword>
<evidence type="ECO:0000256" key="10">
    <source>
        <dbReference type="ARBA" id="ARBA00023180"/>
    </source>
</evidence>
<feature type="compositionally biased region" description="Basic and acidic residues" evidence="11">
    <location>
        <begin position="274"/>
        <end position="296"/>
    </location>
</feature>
<dbReference type="GeneID" id="62161156"/>
<keyword evidence="3" id="KW-0645">Protease</keyword>
<keyword evidence="7" id="KW-0067">ATP-binding</keyword>
<keyword evidence="10" id="KW-0325">Glycoprotein</keyword>
<dbReference type="InterPro" id="IPR001563">
    <property type="entry name" value="Peptidase_S10"/>
</dbReference>
<dbReference type="Gene3D" id="3.40.50.1820">
    <property type="entry name" value="alpha/beta hydrolase"/>
    <property type="match status" value="1"/>
</dbReference>
<dbReference type="InterPro" id="IPR029058">
    <property type="entry name" value="AB_hydrolase_fold"/>
</dbReference>
<keyword evidence="13" id="KW-1185">Reference proteome</keyword>
<evidence type="ECO:0000313" key="13">
    <source>
        <dbReference type="Proteomes" id="UP000781932"/>
    </source>
</evidence>
<evidence type="ECO:0000256" key="11">
    <source>
        <dbReference type="SAM" id="MobiDB-lite"/>
    </source>
</evidence>
<dbReference type="GO" id="GO:0004185">
    <property type="term" value="F:serine-type carboxypeptidase activity"/>
    <property type="evidence" value="ECO:0007669"/>
    <property type="project" value="InterPro"/>
</dbReference>
<comment type="caution">
    <text evidence="12">The sequence shown here is derived from an EMBL/GenBank/DDBJ whole genome shotgun (WGS) entry which is preliminary data.</text>
</comment>
<proteinExistence type="inferred from homology"/>
<comment type="similarity">
    <text evidence="1">Belongs to the peptidase S10 family.</text>
</comment>
<dbReference type="InterPro" id="IPR050173">
    <property type="entry name" value="ABC_transporter_C-like"/>
</dbReference>
<dbReference type="SUPFAM" id="SSF53474">
    <property type="entry name" value="alpha/beta-Hydrolases"/>
    <property type="match status" value="1"/>
</dbReference>
<gene>
    <name evidence="12" type="ORF">CkaCkLH20_05363</name>
</gene>
<reference evidence="12" key="2">
    <citation type="submission" date="2020-11" db="EMBL/GenBank/DDBJ databases">
        <title>Whole genome sequencing of Colletotrichum sp.</title>
        <authorList>
            <person name="Li H."/>
        </authorList>
    </citation>
    <scope>NUCLEOTIDE SEQUENCE</scope>
    <source>
        <strain evidence="12">CkLH20</strain>
    </source>
</reference>
<evidence type="ECO:0000256" key="8">
    <source>
        <dbReference type="ARBA" id="ARBA00022989"/>
    </source>
</evidence>
<evidence type="ECO:0000256" key="6">
    <source>
        <dbReference type="ARBA" id="ARBA00022801"/>
    </source>
</evidence>
<dbReference type="OrthoDB" id="443318at2759"/>
<keyword evidence="8" id="KW-1133">Transmembrane helix</keyword>
<dbReference type="InterPro" id="IPR033124">
    <property type="entry name" value="Ser_caboxypep_his_AS"/>
</dbReference>
<evidence type="ECO:0000256" key="9">
    <source>
        <dbReference type="ARBA" id="ARBA00023136"/>
    </source>
</evidence>
<evidence type="ECO:0000256" key="3">
    <source>
        <dbReference type="ARBA" id="ARBA00022670"/>
    </source>
</evidence>
<sequence>MPHIDSYLSSSDVKKALGVAGSIHFKGFSFDVFNRWEEIGDLWKSSAEYMNYLLDEGIRVLIYVGDKDFYCNAPGMRRLVNEGLNWHGHPFFRFRELVPWYYEARRVGRWKAYDQLTYAEIFDSGHLAPFDLPAELIVIPLLGNILRKMSRLMGEVMSAKDVRVELISQVVRQIKQIELAVLQPVFREKLATARDEELMRLAKVGKFNAAMVFTTDIRVPQGGALTSNVIFPALASFFTITRSLAMFPTISMRYQACQVSFDRVRHFLSTDEADGGKARDQFQSQVERESHTESRLGRVSIGS</sequence>
<keyword evidence="4" id="KW-0812">Transmembrane</keyword>
<dbReference type="AlphaFoldDB" id="A0A9P6LM10"/>
<evidence type="ECO:0000256" key="5">
    <source>
        <dbReference type="ARBA" id="ARBA00022741"/>
    </source>
</evidence>
<keyword evidence="2" id="KW-0121">Carboxypeptidase</keyword>
<dbReference type="InterPro" id="IPR036640">
    <property type="entry name" value="ABC1_TM_sf"/>
</dbReference>
<keyword evidence="6" id="KW-0378">Hydrolase</keyword>
<name>A0A9P6LM10_9PEZI</name>
<feature type="region of interest" description="Disordered" evidence="11">
    <location>
        <begin position="274"/>
        <end position="303"/>
    </location>
</feature>
<dbReference type="GO" id="GO:0042626">
    <property type="term" value="F:ATPase-coupled transmembrane transporter activity"/>
    <property type="evidence" value="ECO:0007669"/>
    <property type="project" value="TreeGrafter"/>
</dbReference>
<evidence type="ECO:0000256" key="2">
    <source>
        <dbReference type="ARBA" id="ARBA00022645"/>
    </source>
</evidence>
<dbReference type="EMBL" id="JAATWM020000015">
    <property type="protein sequence ID" value="KAF9877097.1"/>
    <property type="molecule type" value="Genomic_DNA"/>
</dbReference>
<dbReference type="PANTHER" id="PTHR24223">
    <property type="entry name" value="ATP-BINDING CASSETTE SUB-FAMILY C"/>
    <property type="match status" value="1"/>
</dbReference>
<dbReference type="GO" id="GO:0006508">
    <property type="term" value="P:proteolysis"/>
    <property type="evidence" value="ECO:0007669"/>
    <property type="project" value="UniProtKB-KW"/>
</dbReference>
<evidence type="ECO:0000256" key="7">
    <source>
        <dbReference type="ARBA" id="ARBA00022840"/>
    </source>
</evidence>
<dbReference type="PROSITE" id="PS00560">
    <property type="entry name" value="CARBOXYPEPT_SER_HIS"/>
    <property type="match status" value="1"/>
</dbReference>
<dbReference type="Proteomes" id="UP000781932">
    <property type="component" value="Unassembled WGS sequence"/>
</dbReference>
<dbReference type="GO" id="GO:0016020">
    <property type="term" value="C:membrane"/>
    <property type="evidence" value="ECO:0007669"/>
    <property type="project" value="InterPro"/>
</dbReference>
<dbReference type="Gene3D" id="1.20.1560.10">
    <property type="entry name" value="ABC transporter type 1, transmembrane domain"/>
    <property type="match status" value="1"/>
</dbReference>
<dbReference type="SUPFAM" id="SSF90123">
    <property type="entry name" value="ABC transporter transmembrane region"/>
    <property type="match status" value="1"/>
</dbReference>
<dbReference type="GO" id="GO:0005524">
    <property type="term" value="F:ATP binding"/>
    <property type="evidence" value="ECO:0007669"/>
    <property type="project" value="UniProtKB-KW"/>
</dbReference>
<dbReference type="RefSeq" id="XP_038746558.1">
    <property type="nucleotide sequence ID" value="XM_038888082.1"/>
</dbReference>
<organism evidence="12 13">
    <name type="scientific">Colletotrichum karsti</name>
    <dbReference type="NCBI Taxonomy" id="1095194"/>
    <lineage>
        <taxon>Eukaryota</taxon>
        <taxon>Fungi</taxon>
        <taxon>Dikarya</taxon>
        <taxon>Ascomycota</taxon>
        <taxon>Pezizomycotina</taxon>
        <taxon>Sordariomycetes</taxon>
        <taxon>Hypocreomycetidae</taxon>
        <taxon>Glomerellales</taxon>
        <taxon>Glomerellaceae</taxon>
        <taxon>Colletotrichum</taxon>
        <taxon>Colletotrichum boninense species complex</taxon>
    </lineage>
</organism>
<evidence type="ECO:0000256" key="1">
    <source>
        <dbReference type="ARBA" id="ARBA00009431"/>
    </source>
</evidence>
<evidence type="ECO:0000313" key="12">
    <source>
        <dbReference type="EMBL" id="KAF9877097.1"/>
    </source>
</evidence>
<accession>A0A9P6LM10</accession>